<feature type="non-terminal residue" evidence="1">
    <location>
        <position position="1"/>
    </location>
</feature>
<organism evidence="1 2">
    <name type="scientific">Mucuna pruriens</name>
    <name type="common">Velvet bean</name>
    <name type="synonym">Dolichos pruriens</name>
    <dbReference type="NCBI Taxonomy" id="157652"/>
    <lineage>
        <taxon>Eukaryota</taxon>
        <taxon>Viridiplantae</taxon>
        <taxon>Streptophyta</taxon>
        <taxon>Embryophyta</taxon>
        <taxon>Tracheophyta</taxon>
        <taxon>Spermatophyta</taxon>
        <taxon>Magnoliopsida</taxon>
        <taxon>eudicotyledons</taxon>
        <taxon>Gunneridae</taxon>
        <taxon>Pentapetalae</taxon>
        <taxon>rosids</taxon>
        <taxon>fabids</taxon>
        <taxon>Fabales</taxon>
        <taxon>Fabaceae</taxon>
        <taxon>Papilionoideae</taxon>
        <taxon>50 kb inversion clade</taxon>
        <taxon>NPAAA clade</taxon>
        <taxon>indigoferoid/millettioid clade</taxon>
        <taxon>Phaseoleae</taxon>
        <taxon>Mucuna</taxon>
    </lineage>
</organism>
<dbReference type="OrthoDB" id="1741700at2759"/>
<proteinExistence type="predicted"/>
<evidence type="ECO:0000313" key="2">
    <source>
        <dbReference type="Proteomes" id="UP000257109"/>
    </source>
</evidence>
<name>A0A371EI55_MUCPR</name>
<sequence>MQELEELRLEACENSQIYKEKVKRFHDNRILRKEVRVGQKIIADGPFVVTNIFPYDVVEVRDEANNLTFEVNGHQLKPYHERAFSTESKPTPVPCLKLSPCRLHLSLSFASITPSSTGQAELTRVNKRSLSRDEVILASPTPSRPNQSRLGSPCLAAQQPSKEWPNCIDHISYPARRPPQRQLNCHVTLKESATSRWKIFIGIE</sequence>
<dbReference type="EMBL" id="QJKJ01013764">
    <property type="protein sequence ID" value="RDX65721.1"/>
    <property type="molecule type" value="Genomic_DNA"/>
</dbReference>
<evidence type="ECO:0000313" key="1">
    <source>
        <dbReference type="EMBL" id="RDX65721.1"/>
    </source>
</evidence>
<dbReference type="Proteomes" id="UP000257109">
    <property type="component" value="Unassembled WGS sequence"/>
</dbReference>
<keyword evidence="2" id="KW-1185">Reference proteome</keyword>
<dbReference type="AlphaFoldDB" id="A0A371EI55"/>
<protein>
    <submittedName>
        <fullName evidence="1">Uncharacterized protein</fullName>
    </submittedName>
</protein>
<gene>
    <name evidence="1" type="ORF">CR513_55599</name>
</gene>
<comment type="caution">
    <text evidence="1">The sequence shown here is derived from an EMBL/GenBank/DDBJ whole genome shotgun (WGS) entry which is preliminary data.</text>
</comment>
<accession>A0A371EI55</accession>
<reference evidence="1" key="1">
    <citation type="submission" date="2018-05" db="EMBL/GenBank/DDBJ databases">
        <title>Draft genome of Mucuna pruriens seed.</title>
        <authorList>
            <person name="Nnadi N.E."/>
            <person name="Vos R."/>
            <person name="Hasami M.H."/>
            <person name="Devisetty U.K."/>
            <person name="Aguiy J.C."/>
        </authorList>
    </citation>
    <scope>NUCLEOTIDE SEQUENCE [LARGE SCALE GENOMIC DNA]</scope>
    <source>
        <strain evidence="1">JCA_2017</strain>
    </source>
</reference>